<evidence type="ECO:0000313" key="2">
    <source>
        <dbReference type="Proteomes" id="UP000694701"/>
    </source>
</evidence>
<dbReference type="AlphaFoldDB" id="A0A8C2KQV2"/>
<protein>
    <submittedName>
        <fullName evidence="1">Uncharacterized protein</fullName>
    </submittedName>
</protein>
<evidence type="ECO:0000313" key="1">
    <source>
        <dbReference type="Ensembl" id="ENSCCRP00020112912.1"/>
    </source>
</evidence>
<dbReference type="Ensembl" id="ENSCCRT00020123233.1">
    <property type="protein sequence ID" value="ENSCCRP00020112912.1"/>
    <property type="gene ID" value="ENSCCRG00020051178.1"/>
</dbReference>
<name>A0A8C2KQV2_CYPCA</name>
<accession>A0A8C2KQV2</accession>
<proteinExistence type="predicted"/>
<sequence>MVRESDSQSKGCELESRAGRNCGWGESSLSAGEVISGDGEGNLRGVQRFLQPPPGGRQQVCFRDQPLDEVLQLGPPAVDVLQAAAQVPGVGLRFQRFGLGANPLRSRVIGEPLLGGVFGAPVARRGQTGGCTRVHVFFNGGLRVCDQRL</sequence>
<reference evidence="1" key="1">
    <citation type="submission" date="2025-08" db="UniProtKB">
        <authorList>
            <consortium name="Ensembl"/>
        </authorList>
    </citation>
    <scope>IDENTIFICATION</scope>
</reference>
<organism evidence="1 2">
    <name type="scientific">Cyprinus carpio</name>
    <name type="common">Common carp</name>
    <dbReference type="NCBI Taxonomy" id="7962"/>
    <lineage>
        <taxon>Eukaryota</taxon>
        <taxon>Metazoa</taxon>
        <taxon>Chordata</taxon>
        <taxon>Craniata</taxon>
        <taxon>Vertebrata</taxon>
        <taxon>Euteleostomi</taxon>
        <taxon>Actinopterygii</taxon>
        <taxon>Neopterygii</taxon>
        <taxon>Teleostei</taxon>
        <taxon>Ostariophysi</taxon>
        <taxon>Cypriniformes</taxon>
        <taxon>Cyprinidae</taxon>
        <taxon>Cyprininae</taxon>
        <taxon>Cyprinus</taxon>
    </lineage>
</organism>
<dbReference type="Proteomes" id="UP000694701">
    <property type="component" value="Unplaced"/>
</dbReference>